<dbReference type="Gene3D" id="1.10.287.950">
    <property type="entry name" value="Methyl-accepting chemotaxis protein"/>
    <property type="match status" value="1"/>
</dbReference>
<evidence type="ECO:0000256" key="3">
    <source>
        <dbReference type="ARBA" id="ARBA00022500"/>
    </source>
</evidence>
<feature type="compositionally biased region" description="Polar residues" evidence="11">
    <location>
        <begin position="610"/>
        <end position="631"/>
    </location>
</feature>
<dbReference type="Pfam" id="PF00015">
    <property type="entry name" value="MCPsignal"/>
    <property type="match status" value="1"/>
</dbReference>
<dbReference type="InParanoid" id="B2A641"/>
<evidence type="ECO:0000256" key="10">
    <source>
        <dbReference type="SAM" id="Coils"/>
    </source>
</evidence>
<sequence length="658" mass="73589">MQHSLKFKFIVFILLCIAIPIFIVGIFSVIVGASTIEEQAKDALSKESEIVATEVQNYLEQNKNIVKTVNNYYENNWENEINEIRENFGFFLDNNEQFIDFYVGDEEGNMIMVSDEELGDDYVPSERPWYQGAINNEELFVTEPYIDVDTGEPVITFSSQVMEADNEQVFAADLGLGHISDYVGEMNVEYNGTTYIISSEGELIAHSEKDLDSAAETVNNRGFIDSLLDGQTGFFQEDNIAAHGIILDDLGWGIVIEADSELVFAESNTIRQNMVLIPIIILILVSFIAYKYISKNITTPITELNKVFEKMSNYDLSFDENDKASKYLTRKDEIGQITNGLANMQSNVVELIKSIHEKSDELAASSQELSSNSEENTQTVNEVAKVIEDISNGAANQAEDVELANNQMEEFNNLIEQDQHYLKEVTDKTETVDKLKEEGFETIETLANTASENSNSIKEVRAIINETRESTQKIEKASDMIKDIAEQTNLLALNANIEAARAGEAGKGFAVVADEIRKLAEESNEYSEEISMIISELTTKTENAVNAMETAERLMDNQSESVNDTKDKFTGIAEAIQASQELINKLNKTGEQMEEKKKEFVDKLQNLSSIAEENSSSTQQASASVEEQTASMDDIAKASEKLAQLAEDMQEDVNRFKF</sequence>
<dbReference type="KEGG" id="nth:Nther_1887"/>
<comment type="similarity">
    <text evidence="8">Belongs to the methyl-accepting chemotaxis (MCP) protein family.</text>
</comment>
<dbReference type="PANTHER" id="PTHR32089:SF112">
    <property type="entry name" value="LYSOZYME-LIKE PROTEIN-RELATED"/>
    <property type="match status" value="1"/>
</dbReference>
<evidence type="ECO:0000313" key="15">
    <source>
        <dbReference type="EMBL" id="ACB85458.1"/>
    </source>
</evidence>
<feature type="transmembrane region" description="Helical" evidence="12">
    <location>
        <begin position="9"/>
        <end position="31"/>
    </location>
</feature>
<evidence type="ECO:0000256" key="4">
    <source>
        <dbReference type="ARBA" id="ARBA00022692"/>
    </source>
</evidence>
<dbReference type="RefSeq" id="WP_012448322.1">
    <property type="nucleotide sequence ID" value="NC_010718.1"/>
</dbReference>
<dbReference type="Gene3D" id="1.10.8.500">
    <property type="entry name" value="HAMP domain in histidine kinase"/>
    <property type="match status" value="1"/>
</dbReference>
<keyword evidence="5 12" id="KW-1133">Transmembrane helix</keyword>
<reference evidence="15 16" key="1">
    <citation type="submission" date="2008-04" db="EMBL/GenBank/DDBJ databases">
        <title>Complete sequence of chromosome of Natranaerobius thermophilus JW/NM-WN-LF.</title>
        <authorList>
            <consortium name="US DOE Joint Genome Institute"/>
            <person name="Copeland A."/>
            <person name="Lucas S."/>
            <person name="Lapidus A."/>
            <person name="Glavina del Rio T."/>
            <person name="Dalin E."/>
            <person name="Tice H."/>
            <person name="Bruce D."/>
            <person name="Goodwin L."/>
            <person name="Pitluck S."/>
            <person name="Chertkov O."/>
            <person name="Brettin T."/>
            <person name="Detter J.C."/>
            <person name="Han C."/>
            <person name="Kuske C.R."/>
            <person name="Schmutz J."/>
            <person name="Larimer F."/>
            <person name="Land M."/>
            <person name="Hauser L."/>
            <person name="Kyrpides N."/>
            <person name="Lykidis A."/>
            <person name="Mesbah N.M."/>
            <person name="Wiegel J."/>
        </authorList>
    </citation>
    <scope>NUCLEOTIDE SEQUENCE [LARGE SCALE GENOMIC DNA]</scope>
    <source>
        <strain evidence="16">ATCC BAA-1301 / DSM 18059 / JW/NM-WN-LF</strain>
    </source>
</reference>
<dbReference type="FunCoup" id="B2A641">
    <property type="interactions" value="119"/>
</dbReference>
<accession>B2A641</accession>
<keyword evidence="16" id="KW-1185">Reference proteome</keyword>
<keyword evidence="3" id="KW-0145">Chemotaxis</keyword>
<feature type="region of interest" description="Disordered" evidence="11">
    <location>
        <begin position="610"/>
        <end position="634"/>
    </location>
</feature>
<evidence type="ECO:0000313" key="16">
    <source>
        <dbReference type="Proteomes" id="UP000001683"/>
    </source>
</evidence>
<feature type="transmembrane region" description="Helical" evidence="12">
    <location>
        <begin position="274"/>
        <end position="293"/>
    </location>
</feature>
<keyword evidence="10" id="KW-0175">Coiled coil</keyword>
<evidence type="ECO:0000256" key="12">
    <source>
        <dbReference type="SAM" id="Phobius"/>
    </source>
</evidence>
<name>B2A641_NATTJ</name>
<feature type="domain" description="HAMP" evidence="14">
    <location>
        <begin position="295"/>
        <end position="353"/>
    </location>
</feature>
<evidence type="ECO:0000259" key="14">
    <source>
        <dbReference type="PROSITE" id="PS50885"/>
    </source>
</evidence>
<feature type="coiled-coil region" evidence="10">
    <location>
        <begin position="534"/>
        <end position="603"/>
    </location>
</feature>
<dbReference type="InterPro" id="IPR029151">
    <property type="entry name" value="Sensor-like_sf"/>
</dbReference>
<keyword evidence="6 12" id="KW-0472">Membrane</keyword>
<dbReference type="PROSITE" id="PS50885">
    <property type="entry name" value="HAMP"/>
    <property type="match status" value="1"/>
</dbReference>
<evidence type="ECO:0000256" key="6">
    <source>
        <dbReference type="ARBA" id="ARBA00023136"/>
    </source>
</evidence>
<dbReference type="Pfam" id="PF02743">
    <property type="entry name" value="dCache_1"/>
    <property type="match status" value="1"/>
</dbReference>
<evidence type="ECO:0000256" key="2">
    <source>
        <dbReference type="ARBA" id="ARBA00022475"/>
    </source>
</evidence>
<dbReference type="Proteomes" id="UP000001683">
    <property type="component" value="Chromosome"/>
</dbReference>
<evidence type="ECO:0000256" key="7">
    <source>
        <dbReference type="ARBA" id="ARBA00023224"/>
    </source>
</evidence>
<organism evidence="15 16">
    <name type="scientific">Natranaerobius thermophilus (strain ATCC BAA-1301 / DSM 18059 / JW/NM-WN-LF)</name>
    <dbReference type="NCBI Taxonomy" id="457570"/>
    <lineage>
        <taxon>Bacteria</taxon>
        <taxon>Bacillati</taxon>
        <taxon>Bacillota</taxon>
        <taxon>Clostridia</taxon>
        <taxon>Natranaerobiales</taxon>
        <taxon>Natranaerobiaceae</taxon>
        <taxon>Natranaerobius</taxon>
    </lineage>
</organism>
<feature type="domain" description="Methyl-accepting transducer" evidence="13">
    <location>
        <begin position="372"/>
        <end position="636"/>
    </location>
</feature>
<dbReference type="Gene3D" id="3.30.450.20">
    <property type="entry name" value="PAS domain"/>
    <property type="match status" value="2"/>
</dbReference>
<dbReference type="HOGENOM" id="CLU_000445_107_19_9"/>
<keyword evidence="2" id="KW-1003">Cell membrane</keyword>
<dbReference type="CDD" id="cd11386">
    <property type="entry name" value="MCP_signal"/>
    <property type="match status" value="1"/>
</dbReference>
<dbReference type="InterPro" id="IPR003660">
    <property type="entry name" value="HAMP_dom"/>
</dbReference>
<evidence type="ECO:0000256" key="5">
    <source>
        <dbReference type="ARBA" id="ARBA00022989"/>
    </source>
</evidence>
<dbReference type="GO" id="GO:0005886">
    <property type="term" value="C:plasma membrane"/>
    <property type="evidence" value="ECO:0007669"/>
    <property type="project" value="UniProtKB-SubCell"/>
</dbReference>
<dbReference type="InterPro" id="IPR004089">
    <property type="entry name" value="MCPsignal_dom"/>
</dbReference>
<dbReference type="SUPFAM" id="SSF58104">
    <property type="entry name" value="Methyl-accepting chemotaxis protein (MCP) signaling domain"/>
    <property type="match status" value="1"/>
</dbReference>
<dbReference type="InterPro" id="IPR033479">
    <property type="entry name" value="dCache_1"/>
</dbReference>
<dbReference type="EMBL" id="CP001034">
    <property type="protein sequence ID" value="ACB85458.1"/>
    <property type="molecule type" value="Genomic_DNA"/>
</dbReference>
<dbReference type="GO" id="GO:0006935">
    <property type="term" value="P:chemotaxis"/>
    <property type="evidence" value="ECO:0007669"/>
    <property type="project" value="UniProtKB-KW"/>
</dbReference>
<evidence type="ECO:0000256" key="8">
    <source>
        <dbReference type="ARBA" id="ARBA00029447"/>
    </source>
</evidence>
<evidence type="ECO:0000259" key="13">
    <source>
        <dbReference type="PROSITE" id="PS50111"/>
    </source>
</evidence>
<dbReference type="CDD" id="cd18773">
    <property type="entry name" value="PDC1_HK_sensor"/>
    <property type="match status" value="1"/>
</dbReference>
<evidence type="ECO:0000256" key="1">
    <source>
        <dbReference type="ARBA" id="ARBA00004651"/>
    </source>
</evidence>
<dbReference type="STRING" id="457570.Nther_1887"/>
<dbReference type="SMART" id="SM00283">
    <property type="entry name" value="MA"/>
    <property type="match status" value="1"/>
</dbReference>
<dbReference type="eggNOG" id="COG0840">
    <property type="taxonomic scope" value="Bacteria"/>
</dbReference>
<gene>
    <name evidence="15" type="ordered locus">Nther_1887</name>
</gene>
<dbReference type="GO" id="GO:0007165">
    <property type="term" value="P:signal transduction"/>
    <property type="evidence" value="ECO:0007669"/>
    <property type="project" value="UniProtKB-KW"/>
</dbReference>
<proteinExistence type="inferred from homology"/>
<evidence type="ECO:0000256" key="11">
    <source>
        <dbReference type="SAM" id="MobiDB-lite"/>
    </source>
</evidence>
<reference evidence="15 16" key="2">
    <citation type="journal article" date="2011" name="J. Bacteriol.">
        <title>Complete genome sequence of the anaerobic, halophilic alkalithermophile Natranaerobius thermophilus JW/NM-WN-LF.</title>
        <authorList>
            <person name="Zhao B."/>
            <person name="Mesbah N.M."/>
            <person name="Dalin E."/>
            <person name="Goodwin L."/>
            <person name="Nolan M."/>
            <person name="Pitluck S."/>
            <person name="Chertkov O."/>
            <person name="Brettin T.S."/>
            <person name="Han J."/>
            <person name="Larimer F.W."/>
            <person name="Land M.L."/>
            <person name="Hauser L."/>
            <person name="Kyrpides N."/>
            <person name="Wiegel J."/>
        </authorList>
    </citation>
    <scope>NUCLEOTIDE SEQUENCE [LARGE SCALE GENOMIC DNA]</scope>
    <source>
        <strain evidence="16">ATCC BAA-1301 / DSM 18059 / JW/NM-WN-LF</strain>
    </source>
</reference>
<comment type="subcellular location">
    <subcellularLocation>
        <location evidence="1">Cell membrane</location>
        <topology evidence="1">Multi-pass membrane protein</topology>
    </subcellularLocation>
</comment>
<keyword evidence="7 9" id="KW-0807">Transducer</keyword>
<dbReference type="PROSITE" id="PS50111">
    <property type="entry name" value="CHEMOTAXIS_TRANSDUC_2"/>
    <property type="match status" value="1"/>
</dbReference>
<dbReference type="SUPFAM" id="SSF103190">
    <property type="entry name" value="Sensory domain-like"/>
    <property type="match status" value="1"/>
</dbReference>
<evidence type="ECO:0000256" key="9">
    <source>
        <dbReference type="PROSITE-ProRule" id="PRU00284"/>
    </source>
</evidence>
<dbReference type="AlphaFoldDB" id="B2A641"/>
<dbReference type="OrthoDB" id="9760371at2"/>
<dbReference type="PANTHER" id="PTHR32089">
    <property type="entry name" value="METHYL-ACCEPTING CHEMOTAXIS PROTEIN MCPB"/>
    <property type="match status" value="1"/>
</dbReference>
<protein>
    <submittedName>
        <fullName evidence="15">Methyl-accepting chemotaxis sensory transducer with Cache sensor</fullName>
    </submittedName>
</protein>
<keyword evidence="4 12" id="KW-0812">Transmembrane</keyword>